<evidence type="ECO:0000256" key="1">
    <source>
        <dbReference type="ARBA" id="ARBA00022676"/>
    </source>
</evidence>
<proteinExistence type="predicted"/>
<dbReference type="PANTHER" id="PTHR34136">
    <property type="match status" value="1"/>
</dbReference>
<dbReference type="InterPro" id="IPR004629">
    <property type="entry name" value="WecG_TagA_CpsF"/>
</dbReference>
<dbReference type="CDD" id="cd06533">
    <property type="entry name" value="Glyco_transf_WecG_TagA"/>
    <property type="match status" value="1"/>
</dbReference>
<comment type="caution">
    <text evidence="3">The sequence shown here is derived from an EMBL/GenBank/DDBJ whole genome shotgun (WGS) entry which is preliminary data.</text>
</comment>
<dbReference type="Proteomes" id="UP001524435">
    <property type="component" value="Unassembled WGS sequence"/>
</dbReference>
<dbReference type="PANTHER" id="PTHR34136:SF1">
    <property type="entry name" value="UDP-N-ACETYL-D-MANNOSAMINURONIC ACID TRANSFERASE"/>
    <property type="match status" value="1"/>
</dbReference>
<dbReference type="Pfam" id="PF03808">
    <property type="entry name" value="Glyco_tran_WecG"/>
    <property type="match status" value="1"/>
</dbReference>
<evidence type="ECO:0000313" key="4">
    <source>
        <dbReference type="Proteomes" id="UP001524435"/>
    </source>
</evidence>
<protein>
    <submittedName>
        <fullName evidence="3">WecB/TagA/CpsF family glycosyltransferase</fullName>
    </submittedName>
</protein>
<evidence type="ECO:0000313" key="3">
    <source>
        <dbReference type="EMBL" id="MCQ5120710.1"/>
    </source>
</evidence>
<keyword evidence="1" id="KW-0328">Glycosyltransferase</keyword>
<name>A0ABT1SHM4_9FIRM</name>
<organism evidence="3 4">
    <name type="scientific">Massilicoli timonensis</name>
    <dbReference type="NCBI Taxonomy" id="2015901"/>
    <lineage>
        <taxon>Bacteria</taxon>
        <taxon>Bacillati</taxon>
        <taxon>Bacillota</taxon>
        <taxon>Erysipelotrichia</taxon>
        <taxon>Erysipelotrichales</taxon>
        <taxon>Erysipelotrichaceae</taxon>
        <taxon>Massilicoli</taxon>
    </lineage>
</organism>
<keyword evidence="2" id="KW-0808">Transferase</keyword>
<keyword evidence="4" id="KW-1185">Reference proteome</keyword>
<sequence>MKKILEKVYQDRKQAFFQELSESLIHGEKRFIVTANPEIIMASLDSVRIAAMLLDERTEIIADGIGVVKACHRIGKRSVEKIAGVDVVAHLLEEANRCHKKLMVLGCTQEVLDRFARQIEKHYPQIIVTKLINGYVADKEAALLENRKEQADIVLAALGVPAQELLLYQYLDQFSSGIFIGVGGSIDVLSGTKRRAPDFFVDHGMEWLYRIGKEPKRMKRFLKNNIRFVREVKRLK</sequence>
<gene>
    <name evidence="3" type="ORF">NE663_00345</name>
</gene>
<dbReference type="EMBL" id="JANGCH010000001">
    <property type="protein sequence ID" value="MCQ5120710.1"/>
    <property type="molecule type" value="Genomic_DNA"/>
</dbReference>
<accession>A0ABT1SHM4</accession>
<reference evidence="3 4" key="1">
    <citation type="submission" date="2022-06" db="EMBL/GenBank/DDBJ databases">
        <title>Isolation of gut microbiota from human fecal samples.</title>
        <authorList>
            <person name="Pamer E.G."/>
            <person name="Barat B."/>
            <person name="Waligurski E."/>
            <person name="Medina S."/>
            <person name="Paddock L."/>
            <person name="Mostad J."/>
        </authorList>
    </citation>
    <scope>NUCLEOTIDE SEQUENCE [LARGE SCALE GENOMIC DNA]</scope>
    <source>
        <strain evidence="3 4">DFI.6.1</strain>
    </source>
</reference>
<evidence type="ECO:0000256" key="2">
    <source>
        <dbReference type="ARBA" id="ARBA00022679"/>
    </source>
</evidence>
<dbReference type="NCBIfam" id="TIGR00696">
    <property type="entry name" value="wecG_tagA_cpsF"/>
    <property type="match status" value="1"/>
</dbReference>
<dbReference type="RefSeq" id="WP_178200083.1">
    <property type="nucleotide sequence ID" value="NZ_CALVCM010000022.1"/>
</dbReference>